<dbReference type="Gene3D" id="1.10.640.10">
    <property type="entry name" value="Haem peroxidase domain superfamily, animal type"/>
    <property type="match status" value="1"/>
</dbReference>
<accession>A0A9D4DPH2</accession>
<dbReference type="PROSITE" id="PS50292">
    <property type="entry name" value="PEROXIDASE_3"/>
    <property type="match status" value="1"/>
</dbReference>
<evidence type="ECO:0000256" key="3">
    <source>
        <dbReference type="ARBA" id="ARBA00023180"/>
    </source>
</evidence>
<dbReference type="PANTHER" id="PTHR11475">
    <property type="entry name" value="OXIDASE/PEROXIDASE"/>
    <property type="match status" value="1"/>
</dbReference>
<dbReference type="Proteomes" id="UP000828390">
    <property type="component" value="Unassembled WGS sequence"/>
</dbReference>
<dbReference type="InterPro" id="IPR037120">
    <property type="entry name" value="Haem_peroxidase_sf_animal"/>
</dbReference>
<dbReference type="PANTHER" id="PTHR11475:SF4">
    <property type="entry name" value="CHORION PEROXIDASE"/>
    <property type="match status" value="1"/>
</dbReference>
<dbReference type="EMBL" id="JAIWYP010000010">
    <property type="protein sequence ID" value="KAH3751762.1"/>
    <property type="molecule type" value="Genomic_DNA"/>
</dbReference>
<dbReference type="AlphaFoldDB" id="A0A9D4DPH2"/>
<keyword evidence="5" id="KW-1185">Reference proteome</keyword>
<dbReference type="SUPFAM" id="SSF48113">
    <property type="entry name" value="Heme-dependent peroxidases"/>
    <property type="match status" value="1"/>
</dbReference>
<keyword evidence="3" id="KW-0325">Glycoprotein</keyword>
<sequence length="74" mass="8102">MAPLLPLKSDDGLNLPRSLGIDGKPLPFPRKISNTVHRGPQQLKSPKLTLQASPFGQFLDHDIILTPLSTGRCF</sequence>
<reference evidence="4" key="2">
    <citation type="submission" date="2020-11" db="EMBL/GenBank/DDBJ databases">
        <authorList>
            <person name="McCartney M.A."/>
            <person name="Auch B."/>
            <person name="Kono T."/>
            <person name="Mallez S."/>
            <person name="Becker A."/>
            <person name="Gohl D.M."/>
            <person name="Silverstein K.A.T."/>
            <person name="Koren S."/>
            <person name="Bechman K.B."/>
            <person name="Herman A."/>
            <person name="Abrahante J.E."/>
            <person name="Garbe J."/>
        </authorList>
    </citation>
    <scope>NUCLEOTIDE SEQUENCE</scope>
    <source>
        <strain evidence="4">Duluth1</strain>
        <tissue evidence="4">Whole animal</tissue>
    </source>
</reference>
<reference evidence="4" key="1">
    <citation type="journal article" date="2019" name="bioRxiv">
        <title>The Genome of the Zebra Mussel, Dreissena polymorpha: A Resource for Invasive Species Research.</title>
        <authorList>
            <person name="McCartney M.A."/>
            <person name="Auch B."/>
            <person name="Kono T."/>
            <person name="Mallez S."/>
            <person name="Zhang Y."/>
            <person name="Obille A."/>
            <person name="Becker A."/>
            <person name="Abrahante J.E."/>
            <person name="Garbe J."/>
            <person name="Badalamenti J.P."/>
            <person name="Herman A."/>
            <person name="Mangelson H."/>
            <person name="Liachko I."/>
            <person name="Sullivan S."/>
            <person name="Sone E.D."/>
            <person name="Koren S."/>
            <person name="Silverstein K.A.T."/>
            <person name="Beckman K.B."/>
            <person name="Gohl D.M."/>
        </authorList>
    </citation>
    <scope>NUCLEOTIDE SEQUENCE</scope>
    <source>
        <strain evidence="4">Duluth1</strain>
        <tissue evidence="4">Whole animal</tissue>
    </source>
</reference>
<evidence type="ECO:0000313" key="4">
    <source>
        <dbReference type="EMBL" id="KAH3751762.1"/>
    </source>
</evidence>
<comment type="caution">
    <text evidence="4">The sequence shown here is derived from an EMBL/GenBank/DDBJ whole genome shotgun (WGS) entry which is preliminary data.</text>
</comment>
<gene>
    <name evidence="4" type="ORF">DPMN_186332</name>
</gene>
<dbReference type="GO" id="GO:0020037">
    <property type="term" value="F:heme binding"/>
    <property type="evidence" value="ECO:0007669"/>
    <property type="project" value="InterPro"/>
</dbReference>
<organism evidence="4 5">
    <name type="scientific">Dreissena polymorpha</name>
    <name type="common">Zebra mussel</name>
    <name type="synonym">Mytilus polymorpha</name>
    <dbReference type="NCBI Taxonomy" id="45954"/>
    <lineage>
        <taxon>Eukaryota</taxon>
        <taxon>Metazoa</taxon>
        <taxon>Spiralia</taxon>
        <taxon>Lophotrochozoa</taxon>
        <taxon>Mollusca</taxon>
        <taxon>Bivalvia</taxon>
        <taxon>Autobranchia</taxon>
        <taxon>Heteroconchia</taxon>
        <taxon>Euheterodonta</taxon>
        <taxon>Imparidentia</taxon>
        <taxon>Neoheterodontei</taxon>
        <taxon>Myida</taxon>
        <taxon>Dreissenoidea</taxon>
        <taxon>Dreissenidae</taxon>
        <taxon>Dreissena</taxon>
    </lineage>
</organism>
<dbReference type="Pfam" id="PF03098">
    <property type="entry name" value="An_peroxidase"/>
    <property type="match status" value="1"/>
</dbReference>
<dbReference type="GO" id="GO:0005576">
    <property type="term" value="C:extracellular region"/>
    <property type="evidence" value="ECO:0007669"/>
    <property type="project" value="UniProtKB-SubCell"/>
</dbReference>
<evidence type="ECO:0000313" key="5">
    <source>
        <dbReference type="Proteomes" id="UP000828390"/>
    </source>
</evidence>
<evidence type="ECO:0000256" key="2">
    <source>
        <dbReference type="ARBA" id="ARBA00022525"/>
    </source>
</evidence>
<dbReference type="InterPro" id="IPR010255">
    <property type="entry name" value="Haem_peroxidase_sf"/>
</dbReference>
<name>A0A9D4DPH2_DREPO</name>
<comment type="subcellular location">
    <subcellularLocation>
        <location evidence="1">Secreted</location>
    </subcellularLocation>
</comment>
<dbReference type="GO" id="GO:0004601">
    <property type="term" value="F:peroxidase activity"/>
    <property type="evidence" value="ECO:0007669"/>
    <property type="project" value="InterPro"/>
</dbReference>
<evidence type="ECO:0000256" key="1">
    <source>
        <dbReference type="ARBA" id="ARBA00004613"/>
    </source>
</evidence>
<dbReference type="GO" id="GO:0006979">
    <property type="term" value="P:response to oxidative stress"/>
    <property type="evidence" value="ECO:0007669"/>
    <property type="project" value="InterPro"/>
</dbReference>
<protein>
    <submittedName>
        <fullName evidence="4">Uncharacterized protein</fullName>
    </submittedName>
</protein>
<dbReference type="InterPro" id="IPR019791">
    <property type="entry name" value="Haem_peroxidase_animal"/>
</dbReference>
<proteinExistence type="predicted"/>
<keyword evidence="2" id="KW-0964">Secreted</keyword>